<comment type="similarity">
    <text evidence="7">Belongs to the YfgM family.</text>
</comment>
<dbReference type="GO" id="GO:0005886">
    <property type="term" value="C:plasma membrane"/>
    <property type="evidence" value="ECO:0007669"/>
    <property type="project" value="UniProtKB-SubCell"/>
</dbReference>
<dbReference type="Proteomes" id="UP000053688">
    <property type="component" value="Unassembled WGS sequence"/>
</dbReference>
<feature type="domain" description="Ancillary SecYEG translocon subunit/Cell division coordinator CpoB TPR" evidence="10">
    <location>
        <begin position="15"/>
        <end position="203"/>
    </location>
</feature>
<dbReference type="PANTHER" id="PTHR38035:SF1">
    <property type="entry name" value="ANCILLARY SECYEG TRANSLOCON SUBUNIT"/>
    <property type="match status" value="1"/>
</dbReference>
<evidence type="ECO:0000256" key="6">
    <source>
        <dbReference type="ARBA" id="ARBA00023186"/>
    </source>
</evidence>
<evidence type="ECO:0000256" key="1">
    <source>
        <dbReference type="ARBA" id="ARBA00004401"/>
    </source>
</evidence>
<keyword evidence="3 9" id="KW-0812">Transmembrane</keyword>
<dbReference type="Gene3D" id="1.25.40.10">
    <property type="entry name" value="Tetratricopeptide repeat domain"/>
    <property type="match status" value="1"/>
</dbReference>
<evidence type="ECO:0000256" key="3">
    <source>
        <dbReference type="ARBA" id="ARBA00022692"/>
    </source>
</evidence>
<keyword evidence="12" id="KW-1185">Reference proteome</keyword>
<reference evidence="11 12" key="1">
    <citation type="journal article" date="2014" name="Environ. Microbiol.">
        <title>Genomic signatures of obligate host dependence in the luminous bacterial symbiont of a vertebrate.</title>
        <authorList>
            <person name="Hendry T.A."/>
            <person name="de Wet J.R."/>
            <person name="Dunlap P.V."/>
        </authorList>
    </citation>
    <scope>NUCLEOTIDE SEQUENCE [LARGE SCALE GENOMIC DNA]</scope>
    <source>
        <strain evidence="11 12">Akat1</strain>
    </source>
</reference>
<proteinExistence type="inferred from homology"/>
<dbReference type="STRING" id="28176.CF66_9013"/>
<dbReference type="RefSeq" id="WP_016503978.1">
    <property type="nucleotide sequence ID" value="NZ_AMSD01000002.1"/>
</dbReference>
<evidence type="ECO:0000259" key="10">
    <source>
        <dbReference type="Pfam" id="PF09976"/>
    </source>
</evidence>
<dbReference type="InterPro" id="IPR018704">
    <property type="entry name" value="SecYEG/CpoB_TPR"/>
</dbReference>
<keyword evidence="2" id="KW-1003">Cell membrane</keyword>
<keyword evidence="4 9" id="KW-1133">Transmembrane helix</keyword>
<dbReference type="PANTHER" id="PTHR38035">
    <property type="entry name" value="UPF0070 PROTEIN YFGM"/>
    <property type="match status" value="1"/>
</dbReference>
<dbReference type="InterPro" id="IPR026039">
    <property type="entry name" value="YfgM"/>
</dbReference>
<evidence type="ECO:0000313" key="12">
    <source>
        <dbReference type="Proteomes" id="UP000053688"/>
    </source>
</evidence>
<dbReference type="EMBL" id="AMSD01000002">
    <property type="protein sequence ID" value="EPE37346.1"/>
    <property type="molecule type" value="Genomic_DNA"/>
</dbReference>
<evidence type="ECO:0000313" key="11">
    <source>
        <dbReference type="EMBL" id="EPE37346.1"/>
    </source>
</evidence>
<protein>
    <recommendedName>
        <fullName evidence="8">Ancillary SecYEG translocon subunit</fullName>
    </recommendedName>
</protein>
<evidence type="ECO:0000256" key="8">
    <source>
        <dbReference type="ARBA" id="ARBA00024235"/>
    </source>
</evidence>
<keyword evidence="5 9" id="KW-0472">Membrane</keyword>
<accession>S3DZJ8</accession>
<dbReference type="SUPFAM" id="SSF48452">
    <property type="entry name" value="TPR-like"/>
    <property type="match status" value="1"/>
</dbReference>
<evidence type="ECO:0000256" key="5">
    <source>
        <dbReference type="ARBA" id="ARBA00023136"/>
    </source>
</evidence>
<dbReference type="Pfam" id="PF09976">
    <property type="entry name" value="TPR_21"/>
    <property type="match status" value="1"/>
</dbReference>
<gene>
    <name evidence="11" type="ORF">O1U_0646</name>
</gene>
<dbReference type="AlphaFoldDB" id="S3DZJ8"/>
<comment type="caution">
    <text evidence="11">The sequence shown here is derived from an EMBL/GenBank/DDBJ whole genome shotgun (WGS) entry which is preliminary data.</text>
</comment>
<keyword evidence="6" id="KW-0143">Chaperone</keyword>
<dbReference type="InterPro" id="IPR011990">
    <property type="entry name" value="TPR-like_helical_dom_sf"/>
</dbReference>
<feature type="transmembrane region" description="Helical" evidence="9">
    <location>
        <begin position="20"/>
        <end position="41"/>
    </location>
</feature>
<name>S3DZJ8_9GAMM</name>
<evidence type="ECO:0000256" key="2">
    <source>
        <dbReference type="ARBA" id="ARBA00022475"/>
    </source>
</evidence>
<evidence type="ECO:0000256" key="4">
    <source>
        <dbReference type="ARBA" id="ARBA00022989"/>
    </source>
</evidence>
<organism evidence="11 12">
    <name type="scientific">Candidatus Photodesmus katoptron Akat1</name>
    <dbReference type="NCBI Taxonomy" id="1236703"/>
    <lineage>
        <taxon>Bacteria</taxon>
        <taxon>Pseudomonadati</taxon>
        <taxon>Pseudomonadota</taxon>
        <taxon>Gammaproteobacteria</taxon>
        <taxon>Vibrionales</taxon>
        <taxon>Vibrionaceae</taxon>
        <taxon>Candidatus Photodesmus</taxon>
    </lineage>
</organism>
<comment type="subcellular location">
    <subcellularLocation>
        <location evidence="1">Cell membrane</location>
        <topology evidence="1">Single-pass type II membrane protein</topology>
    </subcellularLocation>
</comment>
<evidence type="ECO:0000256" key="9">
    <source>
        <dbReference type="SAM" id="Phobius"/>
    </source>
</evidence>
<dbReference type="GO" id="GO:0044877">
    <property type="term" value="F:protein-containing complex binding"/>
    <property type="evidence" value="ECO:0007669"/>
    <property type="project" value="InterPro"/>
</dbReference>
<dbReference type="eggNOG" id="COG2976">
    <property type="taxonomic scope" value="Bacteria"/>
</dbReference>
<sequence>MFGFVKEKPIMTVKKKWYSYAWIVFFIVIIGLAILCSWIYYQDIIFRKQEIVSQEYVNLISELKVQTESNINQIENFIDSNKHSEYSILTALQLAKVAVEAGNFDEALSRLQWAKTNTRDKTLSSIISYRIARIQLEQADFDAAIFELSAIKVQLWESRVKELHGDILLRKGDIESARSMYVQALKTRQQGDQILKMKLNDLGHIGLDIHEH</sequence>
<evidence type="ECO:0000256" key="7">
    <source>
        <dbReference type="ARBA" id="ARBA00024197"/>
    </source>
</evidence>